<dbReference type="PROSITE" id="PS51385">
    <property type="entry name" value="YJEF_N"/>
    <property type="match status" value="1"/>
</dbReference>
<feature type="domain" description="YjeF N-terminal" evidence="2">
    <location>
        <begin position="14"/>
        <end position="216"/>
    </location>
</feature>
<comment type="caution">
    <text evidence="1">Lacks conserved residue(s) required for the propagation of feature annotation.</text>
</comment>
<dbReference type="NCBIfam" id="TIGR00197">
    <property type="entry name" value="yjeF_nterm"/>
    <property type="match status" value="1"/>
</dbReference>
<dbReference type="KEGG" id="nsg:H3L94_08205"/>
<comment type="catalytic activity">
    <reaction evidence="1">
        <text>(6R)-NADPHX = (6S)-NADPHX</text>
        <dbReference type="Rhea" id="RHEA:32227"/>
        <dbReference type="ChEBI" id="CHEBI:64076"/>
        <dbReference type="ChEBI" id="CHEBI:64077"/>
        <dbReference type="EC" id="5.1.99.6"/>
    </reaction>
</comment>
<gene>
    <name evidence="1" type="primary">nnrE</name>
    <name evidence="3" type="ORF">H3L94_08205</name>
</gene>
<dbReference type="SUPFAM" id="SSF64153">
    <property type="entry name" value="YjeF N-terminal domain-like"/>
    <property type="match status" value="1"/>
</dbReference>
<evidence type="ECO:0000259" key="2">
    <source>
        <dbReference type="PROSITE" id="PS51385"/>
    </source>
</evidence>
<protein>
    <recommendedName>
        <fullName evidence="1">NAD(P)H-hydrate epimerase</fullName>
        <ecNumber evidence="1">5.1.99.6</ecNumber>
    </recommendedName>
    <alternativeName>
        <fullName evidence="1">NAD(P)HX epimerase</fullName>
    </alternativeName>
</protein>
<sequence>MSSPCVKIYTAAQMRAREQAAVAAGTPFLQLMENAGQAAAADLLRRCPEARRALIVCGKGNNGGDGLVMARVLQQNGWRVAVWLVLGEDLSDLAETNRRRLAGLPGVELTVGNSLPESLHTTDRDVVIDGIFGTGFSGALPASVAGCCRRMNEMRGLKVALDIPTGLNGDTAEADADTFCADLTYAYAFAACKPAHVHASGKNYCGEVCCLDIGID</sequence>
<keyword evidence="1 3" id="KW-0413">Isomerase</keyword>
<accession>A0A7D7RU59</accession>
<dbReference type="HAMAP" id="MF_01966">
    <property type="entry name" value="NADHX_epimerase"/>
    <property type="match status" value="1"/>
</dbReference>
<feature type="binding site" evidence="1">
    <location>
        <position position="162"/>
    </location>
    <ligand>
        <name>(6S)-NADPHX</name>
        <dbReference type="ChEBI" id="CHEBI:64076"/>
    </ligand>
</feature>
<feature type="binding site" evidence="1">
    <location>
        <begin position="133"/>
        <end position="139"/>
    </location>
    <ligand>
        <name>(6S)-NADPHX</name>
        <dbReference type="ChEBI" id="CHEBI:64076"/>
    </ligand>
</feature>
<dbReference type="InterPro" id="IPR004443">
    <property type="entry name" value="YjeF_N_dom"/>
</dbReference>
<keyword evidence="1" id="KW-0521">NADP</keyword>
<name>A0A7D7RU59_9NEIS</name>
<keyword evidence="1" id="KW-0547">Nucleotide-binding</keyword>
<feature type="binding site" evidence="1">
    <location>
        <position position="129"/>
    </location>
    <ligand>
        <name>K(+)</name>
        <dbReference type="ChEBI" id="CHEBI:29103"/>
    </ligand>
</feature>
<proteinExistence type="inferred from homology"/>
<dbReference type="Pfam" id="PF03853">
    <property type="entry name" value="YjeF_N"/>
    <property type="match status" value="1"/>
</dbReference>
<dbReference type="InterPro" id="IPR036652">
    <property type="entry name" value="YjeF_N_dom_sf"/>
</dbReference>
<evidence type="ECO:0000256" key="1">
    <source>
        <dbReference type="HAMAP-Rule" id="MF_01966"/>
    </source>
</evidence>
<keyword evidence="1" id="KW-0630">Potassium</keyword>
<comment type="catalytic activity">
    <reaction evidence="1">
        <text>(6R)-NADHX = (6S)-NADHX</text>
        <dbReference type="Rhea" id="RHEA:32215"/>
        <dbReference type="ChEBI" id="CHEBI:64074"/>
        <dbReference type="ChEBI" id="CHEBI:64075"/>
        <dbReference type="EC" id="5.1.99.6"/>
    </reaction>
</comment>
<dbReference type="RefSeq" id="WP_182121622.1">
    <property type="nucleotide sequence ID" value="NZ_CP059567.1"/>
</dbReference>
<evidence type="ECO:0000313" key="3">
    <source>
        <dbReference type="EMBL" id="QMT39844.1"/>
    </source>
</evidence>
<keyword evidence="1" id="KW-0479">Metal-binding</keyword>
<feature type="binding site" evidence="1">
    <location>
        <begin position="61"/>
        <end position="65"/>
    </location>
    <ligand>
        <name>(6S)-NADPHX</name>
        <dbReference type="ChEBI" id="CHEBI:64076"/>
    </ligand>
</feature>
<dbReference type="GO" id="GO:0046872">
    <property type="term" value="F:metal ion binding"/>
    <property type="evidence" value="ECO:0007669"/>
    <property type="project" value="UniProtKB-KW"/>
</dbReference>
<comment type="function">
    <text evidence="1">Catalyzes the epimerization of the S- and R-forms of NAD(P)HX, a damaged form of NAD(P)H that is a result of enzymatic or heat-dependent hydration. This is a prerequisite for the S-specific NAD(P)H-hydrate dehydratase to allow the repair of both epimers of NAD(P)HX.</text>
</comment>
<keyword evidence="1" id="KW-0520">NAD</keyword>
<organism evidence="3 4">
    <name type="scientific">Neisseria shayeganii</name>
    <dbReference type="NCBI Taxonomy" id="607712"/>
    <lineage>
        <taxon>Bacteria</taxon>
        <taxon>Pseudomonadati</taxon>
        <taxon>Pseudomonadota</taxon>
        <taxon>Betaproteobacteria</taxon>
        <taxon>Neisseriales</taxon>
        <taxon>Neisseriaceae</taxon>
        <taxon>Neisseria</taxon>
    </lineage>
</organism>
<comment type="similarity">
    <text evidence="1">Belongs to the NnrE/AIBP family.</text>
</comment>
<feature type="binding site" evidence="1">
    <location>
        <position position="165"/>
    </location>
    <ligand>
        <name>K(+)</name>
        <dbReference type="ChEBI" id="CHEBI:29103"/>
    </ligand>
</feature>
<comment type="cofactor">
    <cofactor evidence="1">
        <name>K(+)</name>
        <dbReference type="ChEBI" id="CHEBI:29103"/>
    </cofactor>
    <text evidence="1">Binds 1 potassium ion per subunit.</text>
</comment>
<evidence type="ECO:0000313" key="4">
    <source>
        <dbReference type="Proteomes" id="UP000514752"/>
    </source>
</evidence>
<dbReference type="EC" id="5.1.99.6" evidence="1"/>
<dbReference type="Proteomes" id="UP000514752">
    <property type="component" value="Chromosome"/>
</dbReference>
<dbReference type="EMBL" id="CP059567">
    <property type="protein sequence ID" value="QMT39844.1"/>
    <property type="molecule type" value="Genomic_DNA"/>
</dbReference>
<dbReference type="GO" id="GO:0000166">
    <property type="term" value="F:nucleotide binding"/>
    <property type="evidence" value="ECO:0007669"/>
    <property type="project" value="UniProtKB-KW"/>
</dbReference>
<dbReference type="Gene3D" id="3.40.50.10260">
    <property type="entry name" value="YjeF N-terminal domain"/>
    <property type="match status" value="1"/>
</dbReference>
<feature type="binding site" evidence="1">
    <location>
        <position position="62"/>
    </location>
    <ligand>
        <name>K(+)</name>
        <dbReference type="ChEBI" id="CHEBI:29103"/>
    </ligand>
</feature>
<dbReference type="GO" id="GO:0052856">
    <property type="term" value="F:NAD(P)HX epimerase activity"/>
    <property type="evidence" value="ECO:0007669"/>
    <property type="project" value="UniProtKB-UniRule"/>
</dbReference>
<dbReference type="AlphaFoldDB" id="A0A7D7RU59"/>
<reference evidence="3 4" key="1">
    <citation type="submission" date="2020-07" db="EMBL/GenBank/DDBJ databases">
        <title>Genomic diversity of species in the Neisseriaceae family.</title>
        <authorList>
            <person name="Vincent A.T."/>
            <person name="Bernet E."/>
            <person name="Veyrier F.J."/>
        </authorList>
    </citation>
    <scope>NUCLEOTIDE SEQUENCE [LARGE SCALE GENOMIC DNA]</scope>
    <source>
        <strain evidence="3 4">DSM 22244</strain>
    </source>
</reference>